<dbReference type="Proteomes" id="UP000663882">
    <property type="component" value="Unassembled WGS sequence"/>
</dbReference>
<proteinExistence type="inferred from homology"/>
<dbReference type="Pfam" id="PF01738">
    <property type="entry name" value="DLH"/>
    <property type="match status" value="1"/>
</dbReference>
<organism evidence="3 4">
    <name type="scientific">Rotaria sordida</name>
    <dbReference type="NCBI Taxonomy" id="392033"/>
    <lineage>
        <taxon>Eukaryota</taxon>
        <taxon>Metazoa</taxon>
        <taxon>Spiralia</taxon>
        <taxon>Gnathifera</taxon>
        <taxon>Rotifera</taxon>
        <taxon>Eurotatoria</taxon>
        <taxon>Bdelloidea</taxon>
        <taxon>Philodinida</taxon>
        <taxon>Philodinidae</taxon>
        <taxon>Rotaria</taxon>
    </lineage>
</organism>
<dbReference type="InterPro" id="IPR029058">
    <property type="entry name" value="AB_hydrolase_fold"/>
</dbReference>
<gene>
    <name evidence="3" type="ORF">RFH988_LOCUS23072</name>
</gene>
<sequence length="660" mass="72737">MAQSVNIIDNVVKASLPLYGVTTLFGGLANRVVSSEFAVELQNNLVRAHKAGAGSIMPLESIRGAMLLRANAHLIGASGIRRQWDERLVLFLRKDVTPLVPEFGSIGASGDLIPMSYIAAAISGVDETVQVDFQGEKISAPEALARLELKPELYNAKEGLAMLNGTSVMTASAAHACYDFYILMAVTLHVHAMALQALTASNQPFHPFLHKIKGGGNFLGEHVALAMDRLRQVIGLMAKHLDVQVAQLVTPEFNNGLPACLVGNRARQVNIGVKALQICGNSIMPVLLFLGTSITDKFPTHAEQYNQNINSMGQMSACLARQSISTLCQHLSICLLVCVQALDLRANIIEKETNYDARPLLSENTRRVYEAVRLIINVPIERKRPYIWDDGEHALDEHIARVAENLIGNENGPLYKLFSLTIMDSLHCADPGANQTHQPQGHEEQVAGVNIYKTGQGKSAIVLFTDIFGYTFINTRKLADRFANDTGTTVLIPDYFHGDPMNPTIPNYRDLLPDWLKRHPTTEACEIADKFISTIKGHYESIQVIGFCYGAKVVVYLITHPELSSTIKAAIVGHPSMLVKEEAKQIRRPILFLCAEIDHIFTPDIEEYFEKELATSGFGTFLKYPGTVHGFIVRPDGSPQVNQQSEKAVQDAIEYFKKNI</sequence>
<dbReference type="Pfam" id="PF00221">
    <property type="entry name" value="Lyase_aromatic"/>
    <property type="match status" value="2"/>
</dbReference>
<protein>
    <recommendedName>
        <fullName evidence="2">Dienelactone hydrolase domain-containing protein</fullName>
    </recommendedName>
</protein>
<dbReference type="AlphaFoldDB" id="A0A814UFI5"/>
<dbReference type="GO" id="GO:0016787">
    <property type="term" value="F:hydrolase activity"/>
    <property type="evidence" value="ECO:0007669"/>
    <property type="project" value="InterPro"/>
</dbReference>
<evidence type="ECO:0000259" key="2">
    <source>
        <dbReference type="Pfam" id="PF01738"/>
    </source>
</evidence>
<dbReference type="Gene3D" id="1.10.275.10">
    <property type="entry name" value="Fumarase/aspartase (N-terminal domain)"/>
    <property type="match status" value="1"/>
</dbReference>
<dbReference type="SUPFAM" id="SSF53474">
    <property type="entry name" value="alpha/beta-Hydrolases"/>
    <property type="match status" value="1"/>
</dbReference>
<dbReference type="InterPro" id="IPR002925">
    <property type="entry name" value="Dienelactn_hydro"/>
</dbReference>
<evidence type="ECO:0000313" key="3">
    <source>
        <dbReference type="EMBL" id="CAF1172880.1"/>
    </source>
</evidence>
<dbReference type="Gene3D" id="1.20.200.10">
    <property type="entry name" value="Fumarase/aspartase (Central domain)"/>
    <property type="match status" value="2"/>
</dbReference>
<dbReference type="SUPFAM" id="SSF48557">
    <property type="entry name" value="L-aspartase-like"/>
    <property type="match status" value="1"/>
</dbReference>
<comment type="caution">
    <text evidence="3">The sequence shown here is derived from an EMBL/GenBank/DDBJ whole genome shotgun (WGS) entry which is preliminary data.</text>
</comment>
<accession>A0A814UFI5</accession>
<name>A0A814UFI5_9BILA</name>
<dbReference type="Gene3D" id="3.40.50.1820">
    <property type="entry name" value="alpha/beta hydrolase"/>
    <property type="match status" value="1"/>
</dbReference>
<reference evidence="3" key="1">
    <citation type="submission" date="2021-02" db="EMBL/GenBank/DDBJ databases">
        <authorList>
            <person name="Nowell W R."/>
        </authorList>
    </citation>
    <scope>NUCLEOTIDE SEQUENCE</scope>
</reference>
<dbReference type="OrthoDB" id="10051290at2759"/>
<dbReference type="EMBL" id="CAJNOO010001577">
    <property type="protein sequence ID" value="CAF1172880.1"/>
    <property type="molecule type" value="Genomic_DNA"/>
</dbReference>
<dbReference type="InterPro" id="IPR024083">
    <property type="entry name" value="Fumarase/histidase_N"/>
</dbReference>
<evidence type="ECO:0000313" key="4">
    <source>
        <dbReference type="Proteomes" id="UP000663882"/>
    </source>
</evidence>
<comment type="similarity">
    <text evidence="1">Belongs to the PAL/histidase family.</text>
</comment>
<evidence type="ECO:0000256" key="1">
    <source>
        <dbReference type="ARBA" id="ARBA00007238"/>
    </source>
</evidence>
<dbReference type="PANTHER" id="PTHR10362">
    <property type="entry name" value="HISTIDINE AMMONIA-LYASE"/>
    <property type="match status" value="1"/>
</dbReference>
<dbReference type="InterPro" id="IPR008948">
    <property type="entry name" value="L-Aspartase-like"/>
</dbReference>
<dbReference type="InterPro" id="IPR001106">
    <property type="entry name" value="Aromatic_Lyase"/>
</dbReference>
<feature type="domain" description="Dienelactone hydrolase" evidence="2">
    <location>
        <begin position="453"/>
        <end position="658"/>
    </location>
</feature>